<dbReference type="InterPro" id="IPR013083">
    <property type="entry name" value="Znf_RING/FYVE/PHD"/>
</dbReference>
<dbReference type="CDD" id="cd16664">
    <property type="entry name" value="RING-Ubox_PUB"/>
    <property type="match status" value="1"/>
</dbReference>
<dbReference type="EMBL" id="JBBNAE010000004">
    <property type="protein sequence ID" value="KAK9129857.1"/>
    <property type="molecule type" value="Genomic_DNA"/>
</dbReference>
<evidence type="ECO:0000313" key="6">
    <source>
        <dbReference type="Proteomes" id="UP001417504"/>
    </source>
</evidence>
<dbReference type="Gene3D" id="1.20.930.20">
    <property type="entry name" value="Adaptor protein Cbl, N-terminal domain"/>
    <property type="match status" value="1"/>
</dbReference>
<dbReference type="GO" id="GO:0004842">
    <property type="term" value="F:ubiquitin-protein transferase activity"/>
    <property type="evidence" value="ECO:0007669"/>
    <property type="project" value="InterPro"/>
</dbReference>
<dbReference type="InterPro" id="IPR036537">
    <property type="entry name" value="Adaptor_Cbl_N_dom_sf"/>
</dbReference>
<keyword evidence="6" id="KW-1185">Reference proteome</keyword>
<accession>A0AAP0JBF7</accession>
<dbReference type="PANTHER" id="PTHR23315">
    <property type="entry name" value="U BOX DOMAIN-CONTAINING"/>
    <property type="match status" value="1"/>
</dbReference>
<dbReference type="SMART" id="SM00504">
    <property type="entry name" value="Ubox"/>
    <property type="match status" value="1"/>
</dbReference>
<feature type="region of interest" description="Disordered" evidence="3">
    <location>
        <begin position="398"/>
        <end position="418"/>
    </location>
</feature>
<dbReference type="GO" id="GO:0007166">
    <property type="term" value="P:cell surface receptor signaling pathway"/>
    <property type="evidence" value="ECO:0007669"/>
    <property type="project" value="InterPro"/>
</dbReference>
<comment type="caution">
    <text evidence="5">The sequence shown here is derived from an EMBL/GenBank/DDBJ whole genome shotgun (WGS) entry which is preliminary data.</text>
</comment>
<evidence type="ECO:0000256" key="3">
    <source>
        <dbReference type="SAM" id="MobiDB-lite"/>
    </source>
</evidence>
<dbReference type="InterPro" id="IPR045210">
    <property type="entry name" value="RING-Ubox_PUB"/>
</dbReference>
<comment type="pathway">
    <text evidence="1">Protein modification; protein ubiquitination.</text>
</comment>
<dbReference type="Proteomes" id="UP001417504">
    <property type="component" value="Unassembled WGS sequence"/>
</dbReference>
<protein>
    <recommendedName>
        <fullName evidence="4">U-box domain-containing protein</fullName>
    </recommendedName>
</protein>
<evidence type="ECO:0000259" key="4">
    <source>
        <dbReference type="PROSITE" id="PS51698"/>
    </source>
</evidence>
<dbReference type="GO" id="GO:0016567">
    <property type="term" value="P:protein ubiquitination"/>
    <property type="evidence" value="ECO:0007669"/>
    <property type="project" value="InterPro"/>
</dbReference>
<feature type="domain" description="U-box" evidence="4">
    <location>
        <begin position="261"/>
        <end position="335"/>
    </location>
</feature>
<organism evidence="5 6">
    <name type="scientific">Stephania japonica</name>
    <dbReference type="NCBI Taxonomy" id="461633"/>
    <lineage>
        <taxon>Eukaryota</taxon>
        <taxon>Viridiplantae</taxon>
        <taxon>Streptophyta</taxon>
        <taxon>Embryophyta</taxon>
        <taxon>Tracheophyta</taxon>
        <taxon>Spermatophyta</taxon>
        <taxon>Magnoliopsida</taxon>
        <taxon>Ranunculales</taxon>
        <taxon>Menispermaceae</taxon>
        <taxon>Menispermoideae</taxon>
        <taxon>Cissampelideae</taxon>
        <taxon>Stephania</taxon>
    </lineage>
</organism>
<dbReference type="PANTHER" id="PTHR23315:SF240">
    <property type="entry name" value="U-BOX DOMAIN-CONTAINING PROTEIN 5"/>
    <property type="match status" value="1"/>
</dbReference>
<evidence type="ECO:0000256" key="2">
    <source>
        <dbReference type="ARBA" id="ARBA00022679"/>
    </source>
</evidence>
<dbReference type="SUPFAM" id="SSF57850">
    <property type="entry name" value="RING/U-box"/>
    <property type="match status" value="1"/>
</dbReference>
<gene>
    <name evidence="5" type="ORF">Sjap_010344</name>
</gene>
<name>A0AAP0JBF7_9MAGN</name>
<keyword evidence="2" id="KW-0808">Transferase</keyword>
<evidence type="ECO:0000256" key="1">
    <source>
        <dbReference type="ARBA" id="ARBA00004906"/>
    </source>
</evidence>
<dbReference type="AlphaFoldDB" id="A0AAP0JBF7"/>
<dbReference type="InterPro" id="IPR003613">
    <property type="entry name" value="Ubox_domain"/>
</dbReference>
<sequence>MGSDVAKLPSQNFEVKVHTLMCTELVKVVDRISKILPDIESAQPKCSLGIEALCSLNVAMEKTKLLIQHCTESSKLYLAVTGDAIKKRCERVKNAMEQSLREIQTMVPILLAAQISAIADDLKDMKFIMETCEKEAGNALLALFRLGAGTAEASEFNAFRTAALKLHITSSKELLIEKRSIEKLLNKVCDIDERKERILKYILYLVRKYGKTIICEKTTIARIHTKDLAPDVDPLDQDAKQKPYLEFFGNEVQTDNCSKPMPPEEFKCPISTRLMYDPVVIASGETFERFWIEKWFNEGQDTCPRTQQKLSHVSATPNTAMKDLISKWSRKYGVTVADPCAKGTPAALHRCKTLSTNSIASFGSSLKDVPLKNDYHSVSFGSSIVSLNSSHSKILAGLNEDSPREDDSQTFQLSGRNNHDSDADFLSKLDELPWELQCKLLEEFKQNLEGKGTHSVLSTRSFKALVRFSKDACDRCDVLALRVGAQVLLMFVSKSRINLLFWLLPAEMKYNPYVKRHFISW</sequence>
<reference evidence="5 6" key="1">
    <citation type="submission" date="2024-01" db="EMBL/GenBank/DDBJ databases">
        <title>Genome assemblies of Stephania.</title>
        <authorList>
            <person name="Yang L."/>
        </authorList>
    </citation>
    <scope>NUCLEOTIDE SEQUENCE [LARGE SCALE GENOMIC DNA]</scope>
    <source>
        <strain evidence="5">QJT</strain>
        <tissue evidence="5">Leaf</tissue>
    </source>
</reference>
<proteinExistence type="predicted"/>
<dbReference type="Pfam" id="PF04564">
    <property type="entry name" value="U-box"/>
    <property type="match status" value="1"/>
</dbReference>
<dbReference type="PROSITE" id="PS51698">
    <property type="entry name" value="U_BOX"/>
    <property type="match status" value="1"/>
</dbReference>
<evidence type="ECO:0000313" key="5">
    <source>
        <dbReference type="EMBL" id="KAK9129857.1"/>
    </source>
</evidence>
<dbReference type="Gene3D" id="3.30.40.10">
    <property type="entry name" value="Zinc/RING finger domain, C3HC4 (zinc finger)"/>
    <property type="match status" value="1"/>
</dbReference>